<proteinExistence type="predicted"/>
<dbReference type="Proteomes" id="UP000184076">
    <property type="component" value="Unassembled WGS sequence"/>
</dbReference>
<accession>A0A1M5JCF3</accession>
<reference evidence="2" key="1">
    <citation type="submission" date="2016-11" db="EMBL/GenBank/DDBJ databases">
        <authorList>
            <person name="Varghese N."/>
            <person name="Submissions S."/>
        </authorList>
    </citation>
    <scope>NUCLEOTIDE SEQUENCE [LARGE SCALE GENOMIC DNA]</scope>
    <source>
        <strain evidence="2">DSM 9756</strain>
    </source>
</reference>
<dbReference type="AlphaFoldDB" id="A0A1M5JCF3"/>
<organism evidence="1 2">
    <name type="scientific">Desulfacinum infernum DSM 9756</name>
    <dbReference type="NCBI Taxonomy" id="1121391"/>
    <lineage>
        <taxon>Bacteria</taxon>
        <taxon>Pseudomonadati</taxon>
        <taxon>Thermodesulfobacteriota</taxon>
        <taxon>Syntrophobacteria</taxon>
        <taxon>Syntrophobacterales</taxon>
        <taxon>Syntrophobacteraceae</taxon>
        <taxon>Desulfacinum</taxon>
    </lineage>
</organism>
<gene>
    <name evidence="1" type="ORF">SAMN02745206_03763</name>
</gene>
<evidence type="ECO:0008006" key="3">
    <source>
        <dbReference type="Google" id="ProtNLM"/>
    </source>
</evidence>
<dbReference type="RefSeq" id="WP_073042280.1">
    <property type="nucleotide sequence ID" value="NZ_FQVB01000074.1"/>
</dbReference>
<sequence length="115" mass="13644">MKTEHSKNRSAKQEYWQEHIRSWESSGLTQSSYCRENMLSLATFGYWRRKSSLKVSHEPQPRFFPLAVQSQVQEKQSSGFNTVRLVLQERRFMIEVEENFSASTLRRLITTLEQV</sequence>
<dbReference type="STRING" id="1121391.SAMN02745206_03763"/>
<dbReference type="NCBIfam" id="NF047593">
    <property type="entry name" value="IS66_ISAeme5_TnpA"/>
    <property type="match status" value="1"/>
</dbReference>
<keyword evidence="2" id="KW-1185">Reference proteome</keyword>
<protein>
    <recommendedName>
        <fullName evidence="3">Transposase</fullName>
    </recommendedName>
</protein>
<dbReference type="OrthoDB" id="8526851at2"/>
<evidence type="ECO:0000313" key="2">
    <source>
        <dbReference type="Proteomes" id="UP000184076"/>
    </source>
</evidence>
<dbReference type="EMBL" id="FQVB01000074">
    <property type="protein sequence ID" value="SHG38238.1"/>
    <property type="molecule type" value="Genomic_DNA"/>
</dbReference>
<name>A0A1M5JCF3_9BACT</name>
<evidence type="ECO:0000313" key="1">
    <source>
        <dbReference type="EMBL" id="SHG38238.1"/>
    </source>
</evidence>